<protein>
    <submittedName>
        <fullName evidence="2">Uncharacterized protein</fullName>
    </submittedName>
</protein>
<keyword evidence="1" id="KW-0472">Membrane</keyword>
<evidence type="ECO:0000313" key="3">
    <source>
        <dbReference type="Proteomes" id="UP000012149"/>
    </source>
</evidence>
<name>M6VR01_9LEPT</name>
<dbReference type="Proteomes" id="UP000012149">
    <property type="component" value="Unassembled WGS sequence"/>
</dbReference>
<evidence type="ECO:0000313" key="2">
    <source>
        <dbReference type="EMBL" id="EMO57521.1"/>
    </source>
</evidence>
<gene>
    <name evidence="2" type="ORF">LEP1GSC161_2348</name>
</gene>
<keyword evidence="1" id="KW-0812">Transmembrane</keyword>
<proteinExistence type="predicted"/>
<keyword evidence="1" id="KW-1133">Transmembrane helix</keyword>
<comment type="caution">
    <text evidence="2">The sequence shown here is derived from an EMBL/GenBank/DDBJ whole genome shotgun (WGS) entry which is preliminary data.</text>
</comment>
<reference evidence="2 3" key="1">
    <citation type="submission" date="2013-01" db="EMBL/GenBank/DDBJ databases">
        <authorList>
            <person name="Harkins D.M."/>
            <person name="Durkin A.S."/>
            <person name="Brinkac L.M."/>
            <person name="Haft D.H."/>
            <person name="Selengut J.D."/>
            <person name="Sanka R."/>
            <person name="DePew J."/>
            <person name="Purushe J."/>
            <person name="Matthias M.A."/>
            <person name="Vinetz J.M."/>
            <person name="Sutton G.G."/>
            <person name="Nierman W.C."/>
            <person name="Fouts D.E."/>
        </authorList>
    </citation>
    <scope>NUCLEOTIDE SEQUENCE [LARGE SCALE GENOMIC DNA]</scope>
    <source>
        <strain evidence="2 3">CBC1416</strain>
    </source>
</reference>
<evidence type="ECO:0000256" key="1">
    <source>
        <dbReference type="SAM" id="Phobius"/>
    </source>
</evidence>
<organism evidence="2 3">
    <name type="scientific">Leptospira santarosai str. CBC1416</name>
    <dbReference type="NCBI Taxonomy" id="1193059"/>
    <lineage>
        <taxon>Bacteria</taxon>
        <taxon>Pseudomonadati</taxon>
        <taxon>Spirochaetota</taxon>
        <taxon>Spirochaetia</taxon>
        <taxon>Leptospirales</taxon>
        <taxon>Leptospiraceae</taxon>
        <taxon>Leptospira</taxon>
    </lineage>
</organism>
<dbReference type="AlphaFoldDB" id="M6VR01"/>
<dbReference type="EMBL" id="AKWE02000112">
    <property type="protein sequence ID" value="EMO57521.1"/>
    <property type="molecule type" value="Genomic_DNA"/>
</dbReference>
<accession>M6VR01</accession>
<sequence length="87" mass="10296">MNLSQNLNKNQFSLFNTSAIKTWEFPQIRSLYVLFVVLSRSFTANFRKVLHILFFSLRSFCWFSCFVGMQSLHLTHGFQAQKGRHFV</sequence>
<feature type="transmembrane region" description="Helical" evidence="1">
    <location>
        <begin position="49"/>
        <end position="69"/>
    </location>
</feature>